<evidence type="ECO:0000256" key="6">
    <source>
        <dbReference type="SAM" id="MobiDB-lite"/>
    </source>
</evidence>
<dbReference type="GO" id="GO:0005506">
    <property type="term" value="F:iron ion binding"/>
    <property type="evidence" value="ECO:0007669"/>
    <property type="project" value="InterPro"/>
</dbReference>
<dbReference type="GO" id="GO:0031418">
    <property type="term" value="F:L-ascorbic acid binding"/>
    <property type="evidence" value="ECO:0007669"/>
    <property type="project" value="InterPro"/>
</dbReference>
<keyword evidence="4" id="KW-0560">Oxidoreductase</keyword>
<protein>
    <recommendedName>
        <fullName evidence="7">Fe2OG dioxygenase domain-containing protein</fullName>
    </recommendedName>
</protein>
<dbReference type="PANTHER" id="PTHR10869">
    <property type="entry name" value="PROLYL 4-HYDROXYLASE ALPHA SUBUNIT"/>
    <property type="match status" value="1"/>
</dbReference>
<keyword evidence="3" id="KW-0223">Dioxygenase</keyword>
<reference evidence="8" key="1">
    <citation type="journal article" date="2020" name="Stud. Mycol.">
        <title>101 Dothideomycetes genomes: a test case for predicting lifestyles and emergence of pathogens.</title>
        <authorList>
            <person name="Haridas S."/>
            <person name="Albert R."/>
            <person name="Binder M."/>
            <person name="Bloem J."/>
            <person name="Labutti K."/>
            <person name="Salamov A."/>
            <person name="Andreopoulos B."/>
            <person name="Baker S."/>
            <person name="Barry K."/>
            <person name="Bills G."/>
            <person name="Bluhm B."/>
            <person name="Cannon C."/>
            <person name="Castanera R."/>
            <person name="Culley D."/>
            <person name="Daum C."/>
            <person name="Ezra D."/>
            <person name="Gonzalez J."/>
            <person name="Henrissat B."/>
            <person name="Kuo A."/>
            <person name="Liang C."/>
            <person name="Lipzen A."/>
            <person name="Lutzoni F."/>
            <person name="Magnuson J."/>
            <person name="Mondo S."/>
            <person name="Nolan M."/>
            <person name="Ohm R."/>
            <person name="Pangilinan J."/>
            <person name="Park H.-J."/>
            <person name="Ramirez L."/>
            <person name="Alfaro M."/>
            <person name="Sun H."/>
            <person name="Tritt A."/>
            <person name="Yoshinaga Y."/>
            <person name="Zwiers L.-H."/>
            <person name="Turgeon B."/>
            <person name="Goodwin S."/>
            <person name="Spatafora J."/>
            <person name="Crous P."/>
            <person name="Grigoriev I."/>
        </authorList>
    </citation>
    <scope>NUCLEOTIDE SEQUENCE</scope>
    <source>
        <strain evidence="8">ATCC 74209</strain>
    </source>
</reference>
<name>A0A9P4JSZ7_9PLEO</name>
<dbReference type="Gene3D" id="2.60.120.620">
    <property type="entry name" value="q2cbj1_9rhob like domain"/>
    <property type="match status" value="1"/>
</dbReference>
<dbReference type="GO" id="GO:0005783">
    <property type="term" value="C:endoplasmic reticulum"/>
    <property type="evidence" value="ECO:0007669"/>
    <property type="project" value="TreeGrafter"/>
</dbReference>
<keyword evidence="9" id="KW-1185">Reference proteome</keyword>
<comment type="caution">
    <text evidence="8">The sequence shown here is derived from an EMBL/GenBank/DDBJ whole genome shotgun (WGS) entry which is preliminary data.</text>
</comment>
<dbReference type="Pfam" id="PF13640">
    <property type="entry name" value="2OG-FeII_Oxy_3"/>
    <property type="match status" value="1"/>
</dbReference>
<dbReference type="InterPro" id="IPR005123">
    <property type="entry name" value="Oxoglu/Fe-dep_dioxygenase_dom"/>
</dbReference>
<feature type="compositionally biased region" description="Basic residues" evidence="6">
    <location>
        <begin position="1"/>
        <end position="10"/>
    </location>
</feature>
<evidence type="ECO:0000259" key="7">
    <source>
        <dbReference type="PROSITE" id="PS51471"/>
    </source>
</evidence>
<dbReference type="InterPro" id="IPR044862">
    <property type="entry name" value="Pro_4_hyd_alph_FE2OG_OXY"/>
</dbReference>
<sequence>MVKNKNKRKQSSLQSDAPLKIQKTSAIITPPPDVHGPKTIEGIGLHNDDLELAVDTLNTLAANPAVLKTKGCRDLRTAVYQFQKACTAGFNAANDTNPTSRVSGALADGMYTEARILLAEMRIRMQTPKLGALCRWVRELDVVSGLAEQLDEHGPRRTAKEEELLVVLDSILRLTGPTDYTLDKNLTMVAGPIIPRSAWNLRGTKERRKVYDSVLDRTFLNSSGISKSDFRIIEITPGLERKPSNLHPAIVYTSRDNAVLLSQNHPKASHHNHPIVPNLHMLKDVLAPEECESIIAAGETVGFVPDAPIRAEGEESSILAHNFYWVVDEAFNQRLWERVEHIVPKDVGGKKVRGLNRRFRVYRYVPGAEYRAHIDGAWPPSGIDPVTDKYIYDNSPPSGKQSSLFTFLIYLNDEFEAGETTFFLPSAREGSMNAYSVKPVQGSVLMFPHGETEGSLLHEGTGVRNEGKPTAKYVIRTDVLYDVDATASA</sequence>
<dbReference type="GO" id="GO:0004656">
    <property type="term" value="F:procollagen-proline 4-dioxygenase activity"/>
    <property type="evidence" value="ECO:0007669"/>
    <property type="project" value="TreeGrafter"/>
</dbReference>
<accession>A0A9P4JSZ7</accession>
<dbReference type="SMART" id="SM00702">
    <property type="entry name" value="P4Hc"/>
    <property type="match status" value="1"/>
</dbReference>
<evidence type="ECO:0000256" key="4">
    <source>
        <dbReference type="ARBA" id="ARBA00023002"/>
    </source>
</evidence>
<dbReference type="Proteomes" id="UP000799536">
    <property type="component" value="Unassembled WGS sequence"/>
</dbReference>
<evidence type="ECO:0000313" key="8">
    <source>
        <dbReference type="EMBL" id="KAF2202677.1"/>
    </source>
</evidence>
<dbReference type="EMBL" id="ML993928">
    <property type="protein sequence ID" value="KAF2202677.1"/>
    <property type="molecule type" value="Genomic_DNA"/>
</dbReference>
<evidence type="ECO:0000256" key="1">
    <source>
        <dbReference type="ARBA" id="ARBA00001961"/>
    </source>
</evidence>
<dbReference type="AlphaFoldDB" id="A0A9P4JSZ7"/>
<dbReference type="OrthoDB" id="69177at2759"/>
<gene>
    <name evidence="8" type="ORF">GQ43DRAFT_368619</name>
</gene>
<feature type="region of interest" description="Disordered" evidence="6">
    <location>
        <begin position="1"/>
        <end position="33"/>
    </location>
</feature>
<evidence type="ECO:0000256" key="5">
    <source>
        <dbReference type="ARBA" id="ARBA00023004"/>
    </source>
</evidence>
<dbReference type="PANTHER" id="PTHR10869:SF247">
    <property type="entry name" value="FE2OG DIOXYGENASE DOMAIN-CONTAINING PROTEIN"/>
    <property type="match status" value="1"/>
</dbReference>
<evidence type="ECO:0000256" key="2">
    <source>
        <dbReference type="ARBA" id="ARBA00022723"/>
    </source>
</evidence>
<keyword evidence="5" id="KW-0408">Iron</keyword>
<dbReference type="FunFam" id="2.60.120.620:FF:000020">
    <property type="entry name" value="Unplaced genomic scaffold supercont2.4, whole genome shotgun sequence"/>
    <property type="match status" value="1"/>
</dbReference>
<dbReference type="PROSITE" id="PS51471">
    <property type="entry name" value="FE2OG_OXY"/>
    <property type="match status" value="1"/>
</dbReference>
<dbReference type="InterPro" id="IPR045054">
    <property type="entry name" value="P4HA-like"/>
</dbReference>
<dbReference type="InterPro" id="IPR006620">
    <property type="entry name" value="Pro_4_hyd_alph"/>
</dbReference>
<keyword evidence="2" id="KW-0479">Metal-binding</keyword>
<comment type="cofactor">
    <cofactor evidence="1">
        <name>L-ascorbate</name>
        <dbReference type="ChEBI" id="CHEBI:38290"/>
    </cofactor>
</comment>
<proteinExistence type="predicted"/>
<evidence type="ECO:0000256" key="3">
    <source>
        <dbReference type="ARBA" id="ARBA00022964"/>
    </source>
</evidence>
<evidence type="ECO:0000313" key="9">
    <source>
        <dbReference type="Proteomes" id="UP000799536"/>
    </source>
</evidence>
<organism evidence="8 9">
    <name type="scientific">Delitschia confertaspora ATCC 74209</name>
    <dbReference type="NCBI Taxonomy" id="1513339"/>
    <lineage>
        <taxon>Eukaryota</taxon>
        <taxon>Fungi</taxon>
        <taxon>Dikarya</taxon>
        <taxon>Ascomycota</taxon>
        <taxon>Pezizomycotina</taxon>
        <taxon>Dothideomycetes</taxon>
        <taxon>Pleosporomycetidae</taxon>
        <taxon>Pleosporales</taxon>
        <taxon>Delitschiaceae</taxon>
        <taxon>Delitschia</taxon>
    </lineage>
</organism>
<feature type="domain" description="Fe2OG dioxygenase" evidence="7">
    <location>
        <begin position="354"/>
        <end position="481"/>
    </location>
</feature>